<dbReference type="Pfam" id="PF03148">
    <property type="entry name" value="Tektin"/>
    <property type="match status" value="1"/>
</dbReference>
<dbReference type="Proteomes" id="UP000694389">
    <property type="component" value="Unassembled WGS sequence"/>
</dbReference>
<name>A0A8C4IZV1_DICLA</name>
<evidence type="ECO:0000256" key="1">
    <source>
        <dbReference type="ARBA" id="ARBA00007209"/>
    </source>
</evidence>
<reference evidence="4" key="1">
    <citation type="submission" date="2025-08" db="UniProtKB">
        <authorList>
            <consortium name="Ensembl"/>
        </authorList>
    </citation>
    <scope>IDENTIFICATION</scope>
</reference>
<keyword evidence="3" id="KW-0969">Cilium</keyword>
<dbReference type="Ensembl" id="ENSDLAT00005066682.2">
    <property type="protein sequence ID" value="ENSDLAP00005063028.2"/>
    <property type="gene ID" value="ENSDLAG00005026232.2"/>
</dbReference>
<organism evidence="4 5">
    <name type="scientific">Dicentrarchus labrax</name>
    <name type="common">European seabass</name>
    <name type="synonym">Morone labrax</name>
    <dbReference type="NCBI Taxonomy" id="13489"/>
    <lineage>
        <taxon>Eukaryota</taxon>
        <taxon>Metazoa</taxon>
        <taxon>Chordata</taxon>
        <taxon>Craniata</taxon>
        <taxon>Vertebrata</taxon>
        <taxon>Euteleostomi</taxon>
        <taxon>Actinopterygii</taxon>
        <taxon>Neopterygii</taxon>
        <taxon>Teleostei</taxon>
        <taxon>Neoteleostei</taxon>
        <taxon>Acanthomorphata</taxon>
        <taxon>Eupercaria</taxon>
        <taxon>Moronidae</taxon>
        <taxon>Dicentrarchus</taxon>
    </lineage>
</organism>
<sequence>ERTLSVQGLVALDDEIVCALGHDLSQIPSATRSTMRNLTSRHKEVSQWQAQISETIGQVDREIIALEQVKSTADSFLEEKLSYGQLMAECVENKKLNTGVLAQDPVLIELKKEVQLTNEITVLLQKQIIILLDKLSSLKEIYAQLLADYQDKGEANKLSTKCITLDINSAGPQLPVSEHKPSLSRDNWTSRCKDIKRTADNLVKDSCSFRGNLRFTLARLKNAHECQHRNTDGAMQKKINEMSKVQERLRWERQNIMYEIKDLTNDTQKVAGQIRNCDSKLHQTNHCLDILNHRPRQELCVDQPFTSLTLEKNDLTKMSSGLRPTLQRCHQDMGPMHHRLSTLEDKMATNAHALDVEQKCHNLHQSFLPLYNPNVPAVLYKTQCQLQLVDGVC</sequence>
<evidence type="ECO:0000313" key="4">
    <source>
        <dbReference type="Ensembl" id="ENSDLAP00005063028.2"/>
    </source>
</evidence>
<dbReference type="GeneTree" id="ENSGT00940000177955"/>
<dbReference type="InterPro" id="IPR048256">
    <property type="entry name" value="Tektin-like"/>
</dbReference>
<keyword evidence="5" id="KW-1185">Reference proteome</keyword>
<keyword evidence="3" id="KW-0282">Flagellum</keyword>
<accession>A0A8C4IZV1</accession>
<protein>
    <recommendedName>
        <fullName evidence="3">Tektin</fullName>
    </recommendedName>
</protein>
<evidence type="ECO:0000256" key="3">
    <source>
        <dbReference type="RuleBase" id="RU367040"/>
    </source>
</evidence>
<dbReference type="InterPro" id="IPR000435">
    <property type="entry name" value="Tektins"/>
</dbReference>
<dbReference type="GO" id="GO:0060294">
    <property type="term" value="P:cilium movement involved in cell motility"/>
    <property type="evidence" value="ECO:0007669"/>
    <property type="project" value="UniProtKB-UniRule"/>
</dbReference>
<dbReference type="GO" id="GO:0005930">
    <property type="term" value="C:axoneme"/>
    <property type="evidence" value="ECO:0007669"/>
    <property type="project" value="UniProtKB-SubCell"/>
</dbReference>
<dbReference type="PANTHER" id="PTHR19960:SF7">
    <property type="entry name" value="TEKTIN"/>
    <property type="match status" value="1"/>
</dbReference>
<comment type="similarity">
    <text evidence="1 3">Belongs to the tektin family.</text>
</comment>
<dbReference type="PANTHER" id="PTHR19960">
    <property type="entry name" value="TEKTIN"/>
    <property type="match status" value="1"/>
</dbReference>
<dbReference type="AlphaFoldDB" id="A0A8C4IZV1"/>
<evidence type="ECO:0000256" key="2">
    <source>
        <dbReference type="ARBA" id="ARBA00022490"/>
    </source>
</evidence>
<proteinExistence type="inferred from homology"/>
<dbReference type="GO" id="GO:0015630">
    <property type="term" value="C:microtubule cytoskeleton"/>
    <property type="evidence" value="ECO:0007669"/>
    <property type="project" value="UniProtKB-UniRule"/>
</dbReference>
<evidence type="ECO:0000313" key="5">
    <source>
        <dbReference type="Proteomes" id="UP000694389"/>
    </source>
</evidence>
<reference evidence="4" key="2">
    <citation type="submission" date="2025-09" db="UniProtKB">
        <authorList>
            <consortium name="Ensembl"/>
        </authorList>
    </citation>
    <scope>IDENTIFICATION</scope>
</reference>
<dbReference type="GO" id="GO:0005634">
    <property type="term" value="C:nucleus"/>
    <property type="evidence" value="ECO:0007669"/>
    <property type="project" value="TreeGrafter"/>
</dbReference>
<keyword evidence="2" id="KW-0963">Cytoplasm</keyword>
<keyword evidence="3" id="KW-0966">Cell projection</keyword>
<comment type="subcellular location">
    <subcellularLocation>
        <location evidence="3">Cytoplasm</location>
        <location evidence="3">Cytoskeleton</location>
        <location evidence="3">Cilium axoneme</location>
    </subcellularLocation>
</comment>
<dbReference type="GO" id="GO:0060271">
    <property type="term" value="P:cilium assembly"/>
    <property type="evidence" value="ECO:0007669"/>
    <property type="project" value="UniProtKB-UniRule"/>
</dbReference>